<dbReference type="Proteomes" id="UP000595140">
    <property type="component" value="Unassembled WGS sequence"/>
</dbReference>
<evidence type="ECO:0000256" key="1">
    <source>
        <dbReference type="SAM" id="Coils"/>
    </source>
</evidence>
<dbReference type="Pfam" id="PF10536">
    <property type="entry name" value="PMD"/>
    <property type="match status" value="1"/>
</dbReference>
<name>A0A484KEL7_9ASTE</name>
<keyword evidence="4" id="KW-1185">Reference proteome</keyword>
<evidence type="ECO:0000259" key="2">
    <source>
        <dbReference type="Pfam" id="PF10536"/>
    </source>
</evidence>
<dbReference type="InterPro" id="IPR019557">
    <property type="entry name" value="AminoTfrase-like_pln_mobile"/>
</dbReference>
<gene>
    <name evidence="3" type="ORF">CCAM_LOCUS3433</name>
</gene>
<evidence type="ECO:0000313" key="4">
    <source>
        <dbReference type="Proteomes" id="UP000595140"/>
    </source>
</evidence>
<dbReference type="PANTHER" id="PTHR46033:SF8">
    <property type="entry name" value="PROTEIN MAINTENANCE OF MERISTEMS-LIKE"/>
    <property type="match status" value="1"/>
</dbReference>
<proteinExistence type="predicted"/>
<accession>A0A484KEL7</accession>
<dbReference type="InterPro" id="IPR044824">
    <property type="entry name" value="MAIN-like"/>
</dbReference>
<feature type="domain" description="Aminotransferase-like plant mobile" evidence="2">
    <location>
        <begin position="62"/>
        <end position="257"/>
    </location>
</feature>
<protein>
    <recommendedName>
        <fullName evidence="2">Aminotransferase-like plant mobile domain-containing protein</fullName>
    </recommendedName>
</protein>
<feature type="coiled-coil region" evidence="1">
    <location>
        <begin position="387"/>
        <end position="421"/>
    </location>
</feature>
<evidence type="ECO:0000313" key="3">
    <source>
        <dbReference type="EMBL" id="VFQ61657.1"/>
    </source>
</evidence>
<organism evidence="3 4">
    <name type="scientific">Cuscuta campestris</name>
    <dbReference type="NCBI Taxonomy" id="132261"/>
    <lineage>
        <taxon>Eukaryota</taxon>
        <taxon>Viridiplantae</taxon>
        <taxon>Streptophyta</taxon>
        <taxon>Embryophyta</taxon>
        <taxon>Tracheophyta</taxon>
        <taxon>Spermatophyta</taxon>
        <taxon>Magnoliopsida</taxon>
        <taxon>eudicotyledons</taxon>
        <taxon>Gunneridae</taxon>
        <taxon>Pentapetalae</taxon>
        <taxon>asterids</taxon>
        <taxon>lamiids</taxon>
        <taxon>Solanales</taxon>
        <taxon>Convolvulaceae</taxon>
        <taxon>Cuscuteae</taxon>
        <taxon>Cuscuta</taxon>
        <taxon>Cuscuta subgen. Grammica</taxon>
        <taxon>Cuscuta sect. Cleistogrammica</taxon>
    </lineage>
</organism>
<dbReference type="GO" id="GO:0010073">
    <property type="term" value="P:meristem maintenance"/>
    <property type="evidence" value="ECO:0007669"/>
    <property type="project" value="InterPro"/>
</dbReference>
<dbReference type="AlphaFoldDB" id="A0A484KEL7"/>
<keyword evidence="1" id="KW-0175">Coiled coil</keyword>
<dbReference type="PANTHER" id="PTHR46033">
    <property type="entry name" value="PROTEIN MAIN-LIKE 2"/>
    <property type="match status" value="1"/>
</dbReference>
<dbReference type="EMBL" id="OOIL02000182">
    <property type="protein sequence ID" value="VFQ61657.1"/>
    <property type="molecule type" value="Genomic_DNA"/>
</dbReference>
<reference evidence="3 4" key="1">
    <citation type="submission" date="2018-04" db="EMBL/GenBank/DDBJ databases">
        <authorList>
            <person name="Vogel A."/>
        </authorList>
    </citation>
    <scope>NUCLEOTIDE SEQUENCE [LARGE SCALE GENOMIC DNA]</scope>
</reference>
<dbReference type="OrthoDB" id="684301at2759"/>
<sequence length="481" mass="55009">MKRTSRRSSVIAKDGAVSVGNFSTRFSLPSFVKRVNRLTEAQKEAIRRTGFGTLLLIPNQMLCKNLLVELMERWNCDKSVFVISHREITISLMDVALILGLRVMGKPVVLREDTPFLSLEKDYGAVLWNRKITVASVEERLESLGEAVGEDFLRSFLLFMFGTLLFPNSNGKIESRYLYLLRDLDRVDEFAWGAAVLEDLFYWLSKRKRDNVQYVGGCLILLQIWCYEHIKIARPAKIDKTVNHPRVCLWGTTQTHHRQWFIDKFKTLGGNQIVSSVELTPDESEIGIIKELLETQWESAGQTELQLSSDNVSDIREQFMVEMEMDSVKIISKEAYQEQIGCRVQEQIGCRVTSGPYCVESATEPAEDPLISCGGSVVLISSNDDCEGDLQRKNLVLEEQLNELRKEIADLKRENVVLHDRLSSCLKFEKHNVELMKEVDTMRQENSAINTLVVRLERIVLDDNSTYMVDDQDITKIPSIE</sequence>